<dbReference type="Pfam" id="PF00109">
    <property type="entry name" value="ketoacyl-synt"/>
    <property type="match status" value="1"/>
</dbReference>
<dbReference type="InterPro" id="IPR014030">
    <property type="entry name" value="Ketoacyl_synth_N"/>
</dbReference>
<dbReference type="InterPro" id="IPR009081">
    <property type="entry name" value="PP-bd_ACP"/>
</dbReference>
<dbReference type="Pfam" id="PF00698">
    <property type="entry name" value="Acyl_transf_1"/>
    <property type="match status" value="1"/>
</dbReference>
<dbReference type="EMBL" id="JBBHLI010000005">
    <property type="protein sequence ID" value="MEK9501488.1"/>
    <property type="molecule type" value="Genomic_DNA"/>
</dbReference>
<feature type="domain" description="Carrier" evidence="5">
    <location>
        <begin position="1359"/>
        <end position="1433"/>
    </location>
</feature>
<dbReference type="SUPFAM" id="SSF55048">
    <property type="entry name" value="Probable ACP-binding domain of malonyl-CoA ACP transacylase"/>
    <property type="match status" value="1"/>
</dbReference>
<keyword evidence="3" id="KW-0808">Transferase</keyword>
<dbReference type="PROSITE" id="PS50075">
    <property type="entry name" value="CARRIER"/>
    <property type="match status" value="1"/>
</dbReference>
<dbReference type="InterPro" id="IPR020806">
    <property type="entry name" value="PKS_PP-bd"/>
</dbReference>
<evidence type="ECO:0000256" key="3">
    <source>
        <dbReference type="ARBA" id="ARBA00022679"/>
    </source>
</evidence>
<accession>A0ABU9EBG3</accession>
<dbReference type="Pfam" id="PF02801">
    <property type="entry name" value="Ketoacyl-synt_C"/>
    <property type="match status" value="1"/>
</dbReference>
<dbReference type="InterPro" id="IPR036736">
    <property type="entry name" value="ACP-like_sf"/>
</dbReference>
<feature type="domain" description="Ketosynthase family 3 (KS3)" evidence="6">
    <location>
        <begin position="7"/>
        <end position="421"/>
    </location>
</feature>
<dbReference type="SMART" id="SM00825">
    <property type="entry name" value="PKS_KS"/>
    <property type="match status" value="1"/>
</dbReference>
<dbReference type="Pfam" id="PF00550">
    <property type="entry name" value="PP-binding"/>
    <property type="match status" value="1"/>
</dbReference>
<dbReference type="Gene3D" id="3.40.47.10">
    <property type="match status" value="1"/>
</dbReference>
<dbReference type="SMART" id="SM00822">
    <property type="entry name" value="PKS_KR"/>
    <property type="match status" value="1"/>
</dbReference>
<dbReference type="SMART" id="SM00827">
    <property type="entry name" value="PKS_AT"/>
    <property type="match status" value="1"/>
</dbReference>
<dbReference type="Pfam" id="PF16197">
    <property type="entry name" value="KAsynt_C_assoc"/>
    <property type="match status" value="1"/>
</dbReference>
<feature type="compositionally biased region" description="Pro residues" evidence="4">
    <location>
        <begin position="1440"/>
        <end position="1449"/>
    </location>
</feature>
<dbReference type="PROSITE" id="PS00606">
    <property type="entry name" value="KS3_1"/>
    <property type="match status" value="1"/>
</dbReference>
<dbReference type="InterPro" id="IPR013968">
    <property type="entry name" value="PKS_KR"/>
</dbReference>
<evidence type="ECO:0000256" key="2">
    <source>
        <dbReference type="ARBA" id="ARBA00022553"/>
    </source>
</evidence>
<evidence type="ECO:0000256" key="4">
    <source>
        <dbReference type="SAM" id="MobiDB-lite"/>
    </source>
</evidence>
<name>A0ABU9EBG3_9BACT</name>
<dbReference type="Proteomes" id="UP001484239">
    <property type="component" value="Unassembled WGS sequence"/>
</dbReference>
<dbReference type="InterPro" id="IPR020841">
    <property type="entry name" value="PKS_Beta-ketoAc_synthase_dom"/>
</dbReference>
<keyword evidence="8" id="KW-1185">Reference proteome</keyword>
<sequence length="1485" mass="155393">MNGHSRSGGAAIVGLGCRFPGGVDSPESFWRLLRDGVDAVGAMPEGRFDPQSVPVASGEGGFLADVDRFDAAFFGMSPREARRMDPQHRLLLEVVYEAIEDSGVAPSALRGRSVGVWVGLWVSDYEQVLLRDLAGLDFHGLTGTGRYSASGRISFAFDFRGPAVTVDTGCSAALVALDSARRAIEDGTVDLAVVAAANLVLQPFVNVAYTRSGMLSPGGRCRFAGKDPDGYVRSEGAAAVLLAPPDGIAEARRPARARVRAVSVNADGHANGQLATPSRESQESLLRDAWRQSGLDAARVPYVEAHGTGTRAGDPVEIGALGTVLGPGRDRPLVVGSVKSNIGHTEACAGLAGLIKAVLVLEHGEIPASLHSSPSNPDIDFEGLGVEVPDALRKWPEGAPRWAGVSSFGITGTNAHVVLDRVEAPPAPSRPDIEPPLGLWPIAVSGATERARGEAAARLLAHLDRHPEIALADLSWTTTAARDHHRERAIVLAADRPALEEALVALRDAGPHPSLVTGTAADVAPRVGFVFSGQGSQWEGMGRSPGPAADTFDRTLDALGRGGVGPVLRGELPLEGVARIQPALGAVQIAMARQLEEWGLRADAVTGHSMGELAAAAASGVLPDRDALEVLEVRSALLDEIAGRGAMALIDEPAGEVEARLAPWGDRISIAGVNGPRTTVVAGEVDAVESLVAKLDDEGVFARRVRVDVASHSAQTEPLLARLRERVAHLRPDEARVPLYSTVTGGALPGTRMGADYWADNLRRPVQLDSAIRRMLDDGIDLFVEVAPHPVLSASIGDIAHDAGARPTIVCAGKRGEPGGPVLLRLLAEAHCRGAAIDWRTLGAETARAAPLPTYPWQRERHWIEGWDAPQEAAARAWIEPDVALPSDGAWVVGWTETAEGAREPDPLADRWWVGPREAPAALAFAALVEEAGGTIAETPDPGCGGTAWFAVDGAGQPTGLLGRAVQSGVDTLEAVRALVQHEAAPRFGSWWVTSGVQSPPGRRTETEQIPNAAVWGIAAAVREELPQLTPHLLDVDDPDRAAIGLARAVRAGGGDRRLACSGDRLFGARLESAAPPGSARTFEPGGAWLVTGGLGAIGRMAAAELARRGVGHLVLVGRTPLPPRRRWAALPDAHPAADRVRAVRALEAAGASVHLWTIDLADPEALDDALDQWAAEGRPPIAGVVHCAGQLHAGLVVDLTPGQLSDLFGAKVGAAEVVHRRLPEARIVHASSLSSIFPRAGQAHYAAANAVLDAFARAGSDALSISWGVWADTGMVSGEAGARAVREMADDGLAALSSSEGGALFRRFGDSERAHLILAPIDRARLARRHDGDPFVLDEAGSEAALDAVAPSRDLDAEGLLALVRRRAARILELSPDALAVDRPLGSQGLDSVMAMELRNALERDLGLRLPASIVWNHPTAAALAAHLGERLASAAPVPSAPPSPPEPETVAATEGELDVAARVAALADTSDDDILRALRGGTR</sequence>
<dbReference type="InterPro" id="IPR036291">
    <property type="entry name" value="NAD(P)-bd_dom_sf"/>
</dbReference>
<dbReference type="InterPro" id="IPR057326">
    <property type="entry name" value="KR_dom"/>
</dbReference>
<dbReference type="InterPro" id="IPR032821">
    <property type="entry name" value="PKS_assoc"/>
</dbReference>
<dbReference type="Gene3D" id="3.40.50.720">
    <property type="entry name" value="NAD(P)-binding Rossmann-like Domain"/>
    <property type="match status" value="1"/>
</dbReference>
<dbReference type="SMART" id="SM00823">
    <property type="entry name" value="PKS_PP"/>
    <property type="match status" value="1"/>
</dbReference>
<dbReference type="CDD" id="cd00833">
    <property type="entry name" value="PKS"/>
    <property type="match status" value="1"/>
</dbReference>
<dbReference type="InterPro" id="IPR018201">
    <property type="entry name" value="Ketoacyl_synth_AS"/>
</dbReference>
<dbReference type="InterPro" id="IPR050091">
    <property type="entry name" value="PKS_NRPS_Biosynth_Enz"/>
</dbReference>
<evidence type="ECO:0000259" key="6">
    <source>
        <dbReference type="PROSITE" id="PS52004"/>
    </source>
</evidence>
<dbReference type="InterPro" id="IPR016035">
    <property type="entry name" value="Acyl_Trfase/lysoPLipase"/>
</dbReference>
<evidence type="ECO:0000313" key="8">
    <source>
        <dbReference type="Proteomes" id="UP001484239"/>
    </source>
</evidence>
<dbReference type="InterPro" id="IPR014031">
    <property type="entry name" value="Ketoacyl_synth_C"/>
</dbReference>
<dbReference type="PROSITE" id="PS52004">
    <property type="entry name" value="KS3_2"/>
    <property type="match status" value="1"/>
</dbReference>
<dbReference type="RefSeq" id="WP_405286968.1">
    <property type="nucleotide sequence ID" value="NZ_JBBHLI010000005.1"/>
</dbReference>
<dbReference type="InterPro" id="IPR016039">
    <property type="entry name" value="Thiolase-like"/>
</dbReference>
<proteinExistence type="predicted"/>
<dbReference type="PROSITE" id="PS51257">
    <property type="entry name" value="PROKAR_LIPOPROTEIN"/>
    <property type="match status" value="1"/>
</dbReference>
<dbReference type="PANTHER" id="PTHR43775:SF37">
    <property type="entry name" value="SI:DKEY-61P9.11"/>
    <property type="match status" value="1"/>
</dbReference>
<dbReference type="SUPFAM" id="SSF47336">
    <property type="entry name" value="ACP-like"/>
    <property type="match status" value="1"/>
</dbReference>
<feature type="region of interest" description="Disordered" evidence="4">
    <location>
        <begin position="1436"/>
        <end position="1456"/>
    </location>
</feature>
<dbReference type="InterPro" id="IPR001227">
    <property type="entry name" value="Ac_transferase_dom_sf"/>
</dbReference>
<dbReference type="SMART" id="SM01294">
    <property type="entry name" value="PKS_PP_betabranch"/>
    <property type="match status" value="1"/>
</dbReference>
<dbReference type="SUPFAM" id="SSF53901">
    <property type="entry name" value="Thiolase-like"/>
    <property type="match status" value="1"/>
</dbReference>
<dbReference type="PANTHER" id="PTHR43775">
    <property type="entry name" value="FATTY ACID SYNTHASE"/>
    <property type="match status" value="1"/>
</dbReference>
<evidence type="ECO:0000313" key="7">
    <source>
        <dbReference type="EMBL" id="MEK9501488.1"/>
    </source>
</evidence>
<protein>
    <submittedName>
        <fullName evidence="7">SDR family NAD(P)-dependent oxidoreductase</fullName>
    </submittedName>
</protein>
<dbReference type="InterPro" id="IPR016036">
    <property type="entry name" value="Malonyl_transacylase_ACP-bd"/>
</dbReference>
<organism evidence="7 8">
    <name type="scientific">Gaopeijia maritima</name>
    <dbReference type="NCBI Taxonomy" id="3119007"/>
    <lineage>
        <taxon>Bacteria</taxon>
        <taxon>Pseudomonadati</taxon>
        <taxon>Gemmatimonadota</taxon>
        <taxon>Longimicrobiia</taxon>
        <taxon>Gaopeijiales</taxon>
        <taxon>Gaopeijiaceae</taxon>
        <taxon>Gaopeijia</taxon>
    </lineage>
</organism>
<comment type="caution">
    <text evidence="7">The sequence shown here is derived from an EMBL/GenBank/DDBJ whole genome shotgun (WGS) entry which is preliminary data.</text>
</comment>
<reference evidence="7 8" key="1">
    <citation type="submission" date="2024-02" db="EMBL/GenBank/DDBJ databases">
        <title>A novel Gemmatimonadota bacterium.</title>
        <authorList>
            <person name="Du Z.-J."/>
            <person name="Ye Y.-Q."/>
        </authorList>
    </citation>
    <scope>NUCLEOTIDE SEQUENCE [LARGE SCALE GENOMIC DNA]</scope>
    <source>
        <strain evidence="7 8">DH-20</strain>
    </source>
</reference>
<dbReference type="Gene3D" id="3.40.366.10">
    <property type="entry name" value="Malonyl-Coenzyme A Acyl Carrier Protein, domain 2"/>
    <property type="match status" value="1"/>
</dbReference>
<dbReference type="Pfam" id="PF08659">
    <property type="entry name" value="KR"/>
    <property type="match status" value="1"/>
</dbReference>
<dbReference type="Gene3D" id="1.10.1200.10">
    <property type="entry name" value="ACP-like"/>
    <property type="match status" value="1"/>
</dbReference>
<dbReference type="Gene3D" id="3.30.70.3290">
    <property type="match status" value="1"/>
</dbReference>
<keyword evidence="1" id="KW-0596">Phosphopantetheine</keyword>
<dbReference type="InterPro" id="IPR014043">
    <property type="entry name" value="Acyl_transferase_dom"/>
</dbReference>
<dbReference type="SUPFAM" id="SSF51735">
    <property type="entry name" value="NAD(P)-binding Rossmann-fold domains"/>
    <property type="match status" value="2"/>
</dbReference>
<dbReference type="SUPFAM" id="SSF52151">
    <property type="entry name" value="FabD/lysophospholipase-like"/>
    <property type="match status" value="1"/>
</dbReference>
<evidence type="ECO:0000256" key="1">
    <source>
        <dbReference type="ARBA" id="ARBA00022450"/>
    </source>
</evidence>
<keyword evidence="2" id="KW-0597">Phosphoprotein</keyword>
<gene>
    <name evidence="7" type="ORF">WI372_10910</name>
</gene>
<evidence type="ECO:0000259" key="5">
    <source>
        <dbReference type="PROSITE" id="PS50075"/>
    </source>
</evidence>